<name>A0ABD2QNY4_9PLAT</name>
<feature type="domain" description="Dynein heavy chain tail" evidence="1">
    <location>
        <begin position="194"/>
        <end position="587"/>
    </location>
</feature>
<protein>
    <recommendedName>
        <fullName evidence="1">Dynein heavy chain tail domain-containing protein</fullName>
    </recommendedName>
</protein>
<sequence length="1299" mass="151846">MSKLVPKLQTFDTLPLSSLIRSEKNVASKQNLRLLEGISEVNKKPVQDNCLLLKSRTSVFESESFLQLVNIEKFHDEAEDVPFIYKLQHCWVVLTEFDRISDEFIRAVKPKPSQTCDENNNPVYEIKLEQIEKTVCRFEHIFHIFRDLVSLNHLLQRFEPTEKSQYLKEDDLTPVMRPQLGLVRSKCETLKAIQLEQQKPWRLNLKDEILAKREQRKNSEEVLKDVDEVVKKCQVYPRLVTCSDIQRLEMSLQTLGEFYSEDNQGPSFHEVIAQETYTLLESTIQNLTFESMFNIDERKSEPLFEDSLCQFGERFHRIEKILEAYLNCLHCFPLKFPQKINTMQRFSSLQDKAVIKQALVCQLVECLHEFKDFMMIHKTEFNQNKDSETLSGSMPFHARKLAWIKELIERIERPMQVFQFCRHVFSDDTSRQVFMDNVKIYNLLMLRFTEYETFVLQDLKQQLIKYLPIIKQPILTPTLELNFPDEAVSIIRNARYLEQLGYEMENEFILNECLLNLPKFGEYRNKVDDCLAQYHDLVSQFRELAPVGNSDTLVELWRFSSLGQSLLMEFYPATNSITWNHANIDSFVIKVCHSLEESRNRIKLLKPLMEDQIKCTLAELRQFVLFEEDQILHTNWESSKLVNYCSNLLVEFQNYTRCKLGRLEGLLQTFLENLLGFEFSCKDYQIWNKKALELLTGVKQEVISSSSITLNHSTTSKKMKKFLLSKPMHDSIMTQINSNLQDRIVRFLTDFHYTVKSALHHSYIRSLISLLTKLSPAQVNLVQKDLLRQQWLPSNCEQAADISSRYQDFDEYIEKVGQTLFSELTIEFNAGFENLPPINFQPDIYSHNNNNMRIKFHFTARFLSPELTIEPACESATFAIRALRDKMVTAYKGLAFYENEILKEEESKTETLLLNLVGTSLADLDETIDKLLIQYFPQSMNILWKESPREKLRYLASECHIETSIEEFIPNAGINLSLKRPNISEEQRNMRQTWKIFSESLKKEIQTILALEGQLDTIPAEEVGAGFGGFVVLDMSPAKCVLANYARMWKDFLSQPLQLNGKRLLTVAVDYTSLVEGRLNYVQKAISSDPLLTSDHPIEGPDLIETRSSTRRESIASSIDDQGLKLLEFLTKFVQYLEEIEHRDYEIDFIYRPIEMTYTDLDLYEVEYSRKEHIQLLELRTRWENVMKNWQKLSRVLLVRKKSLFLQELDRETKSFTVEVVQYRNAFEAEGRAVVGLNPTEASNRLTQFEQLQTAHENKFQVLISVARLFGAKLKQFPELCETANVSYNSCSTKFFLRS</sequence>
<dbReference type="Proteomes" id="UP001626550">
    <property type="component" value="Unassembled WGS sequence"/>
</dbReference>
<organism evidence="2 3">
    <name type="scientific">Cichlidogyrus casuarinus</name>
    <dbReference type="NCBI Taxonomy" id="1844966"/>
    <lineage>
        <taxon>Eukaryota</taxon>
        <taxon>Metazoa</taxon>
        <taxon>Spiralia</taxon>
        <taxon>Lophotrochozoa</taxon>
        <taxon>Platyhelminthes</taxon>
        <taxon>Monogenea</taxon>
        <taxon>Monopisthocotylea</taxon>
        <taxon>Dactylogyridea</taxon>
        <taxon>Ancyrocephalidae</taxon>
        <taxon>Cichlidogyrus</taxon>
    </lineage>
</organism>
<accession>A0ABD2QNY4</accession>
<dbReference type="InterPro" id="IPR026983">
    <property type="entry name" value="DHC"/>
</dbReference>
<dbReference type="Pfam" id="PF08385">
    <property type="entry name" value="DHC_N1"/>
    <property type="match status" value="1"/>
</dbReference>
<comment type="caution">
    <text evidence="2">The sequence shown here is derived from an EMBL/GenBank/DDBJ whole genome shotgun (WGS) entry which is preliminary data.</text>
</comment>
<dbReference type="EMBL" id="JBJKFK010000004">
    <property type="protein sequence ID" value="KAL3321233.1"/>
    <property type="molecule type" value="Genomic_DNA"/>
</dbReference>
<evidence type="ECO:0000313" key="3">
    <source>
        <dbReference type="Proteomes" id="UP001626550"/>
    </source>
</evidence>
<evidence type="ECO:0000259" key="1">
    <source>
        <dbReference type="Pfam" id="PF08385"/>
    </source>
</evidence>
<proteinExistence type="predicted"/>
<evidence type="ECO:0000313" key="2">
    <source>
        <dbReference type="EMBL" id="KAL3321233.1"/>
    </source>
</evidence>
<keyword evidence="3" id="KW-1185">Reference proteome</keyword>
<reference evidence="2 3" key="1">
    <citation type="submission" date="2024-11" db="EMBL/GenBank/DDBJ databases">
        <title>Adaptive evolution of stress response genes in parasites aligns with host niche diversity.</title>
        <authorList>
            <person name="Hahn C."/>
            <person name="Resl P."/>
        </authorList>
    </citation>
    <scope>NUCLEOTIDE SEQUENCE [LARGE SCALE GENOMIC DNA]</scope>
    <source>
        <strain evidence="2">EGGRZ-B1_66</strain>
        <tissue evidence="2">Body</tissue>
    </source>
</reference>
<dbReference type="InterPro" id="IPR013594">
    <property type="entry name" value="Dynein_heavy_tail"/>
</dbReference>
<gene>
    <name evidence="2" type="ORF">Ciccas_000067</name>
</gene>
<dbReference type="PANTHER" id="PTHR46532:SF13">
    <property type="entry name" value="CYTOPLASMIC DYNEIN 1 HEAVY CHAIN 1"/>
    <property type="match status" value="1"/>
</dbReference>
<dbReference type="PANTHER" id="PTHR46532">
    <property type="entry name" value="MALE FERTILITY FACTOR KL5"/>
    <property type="match status" value="1"/>
</dbReference>